<proteinExistence type="inferred from homology"/>
<sequence>MRDRISKVEQFSGTVGPEAFGGMRLDRYVSEVLKLVSRSQVKARNMKALVNGKAVKVSRLVEPGDRIDLSWDSPEPTELIPEDIPFHVLYEDDRVIVINKPQGMVVHPGAGNRQGTMANGILYRRSQRLKDGLAVPSPLLRPGIVHRLDKDTSGVIIATYDDEALNFLAHQFKQRKTRKTYVAIIRGRLPQKKGRIETFIARDKHNRKLFSCTKDQGKHAVTLYRVMQEYGAYSLVLLRPKTGRTHQLRVHMRYQGCPILGDPLYSSKDTRFPDATLMLHALRLTITLPGNREPSRFSAPLPERFKVVLKKLKKLKGL</sequence>
<evidence type="ECO:0000256" key="5">
    <source>
        <dbReference type="RuleBase" id="RU362028"/>
    </source>
</evidence>
<dbReference type="GO" id="GO:0000455">
    <property type="term" value="P:enzyme-directed rRNA pseudouridine synthesis"/>
    <property type="evidence" value="ECO:0007669"/>
    <property type="project" value="TreeGrafter"/>
</dbReference>
<comment type="catalytic activity">
    <reaction evidence="5">
        <text>a uridine in RNA = a pseudouridine in RNA</text>
        <dbReference type="Rhea" id="RHEA:48348"/>
        <dbReference type="Rhea" id="RHEA-COMP:12068"/>
        <dbReference type="Rhea" id="RHEA-COMP:12069"/>
        <dbReference type="ChEBI" id="CHEBI:65314"/>
        <dbReference type="ChEBI" id="CHEBI:65315"/>
    </reaction>
</comment>
<gene>
    <name evidence="7" type="ORF">ENS59_00500</name>
</gene>
<keyword evidence="2 5" id="KW-0413">Isomerase</keyword>
<dbReference type="GO" id="GO:0140098">
    <property type="term" value="F:catalytic activity, acting on RNA"/>
    <property type="evidence" value="ECO:0007669"/>
    <property type="project" value="UniProtKB-ARBA"/>
</dbReference>
<dbReference type="Gene3D" id="3.10.290.10">
    <property type="entry name" value="RNA-binding S4 domain"/>
    <property type="match status" value="1"/>
</dbReference>
<keyword evidence="4" id="KW-0694">RNA-binding</keyword>
<dbReference type="GO" id="GO:0009982">
    <property type="term" value="F:pseudouridine synthase activity"/>
    <property type="evidence" value="ECO:0007669"/>
    <property type="project" value="InterPro"/>
</dbReference>
<dbReference type="EMBL" id="DSVL01000014">
    <property type="protein sequence ID" value="HFH27982.1"/>
    <property type="molecule type" value="Genomic_DNA"/>
</dbReference>
<name>A0A7C3I4R7_9SPIR</name>
<comment type="similarity">
    <text evidence="1 5">Belongs to the pseudouridine synthase RluA family.</text>
</comment>
<dbReference type="SUPFAM" id="SSF55174">
    <property type="entry name" value="Alpha-L RNA-binding motif"/>
    <property type="match status" value="1"/>
</dbReference>
<evidence type="ECO:0000256" key="1">
    <source>
        <dbReference type="ARBA" id="ARBA00010876"/>
    </source>
</evidence>
<protein>
    <recommendedName>
        <fullName evidence="5">Pseudouridine synthase</fullName>
        <ecNumber evidence="5">5.4.99.-</ecNumber>
    </recommendedName>
</protein>
<dbReference type="InterPro" id="IPR020103">
    <property type="entry name" value="PsdUridine_synth_cat_dom_sf"/>
</dbReference>
<dbReference type="Pfam" id="PF00849">
    <property type="entry name" value="PseudoU_synth_2"/>
    <property type="match status" value="1"/>
</dbReference>
<dbReference type="InterPro" id="IPR006224">
    <property type="entry name" value="PsdUridine_synth_RluA-like_CS"/>
</dbReference>
<feature type="active site" evidence="3">
    <location>
        <position position="149"/>
    </location>
</feature>
<dbReference type="SUPFAM" id="SSF55120">
    <property type="entry name" value="Pseudouridine synthase"/>
    <property type="match status" value="1"/>
</dbReference>
<dbReference type="InterPro" id="IPR050188">
    <property type="entry name" value="RluA_PseudoU_synthase"/>
</dbReference>
<dbReference type="PANTHER" id="PTHR21600:SF44">
    <property type="entry name" value="RIBOSOMAL LARGE SUBUNIT PSEUDOURIDINE SYNTHASE D"/>
    <property type="match status" value="1"/>
</dbReference>
<dbReference type="NCBIfam" id="TIGR00005">
    <property type="entry name" value="rluA_subfam"/>
    <property type="match status" value="1"/>
</dbReference>
<dbReference type="InterPro" id="IPR006145">
    <property type="entry name" value="PsdUridine_synth_RsuA/RluA"/>
</dbReference>
<dbReference type="PROSITE" id="PS50889">
    <property type="entry name" value="S4"/>
    <property type="match status" value="1"/>
</dbReference>
<dbReference type="InterPro" id="IPR006225">
    <property type="entry name" value="PsdUridine_synth_RluC/D"/>
</dbReference>
<accession>A0A7C3I4R7</accession>
<dbReference type="AlphaFoldDB" id="A0A7C3I4R7"/>
<feature type="domain" description="Pseudouridine synthase RsuA/RluA-like" evidence="6">
    <location>
        <begin position="95"/>
        <end position="253"/>
    </location>
</feature>
<dbReference type="PROSITE" id="PS01129">
    <property type="entry name" value="PSI_RLU"/>
    <property type="match status" value="1"/>
</dbReference>
<evidence type="ECO:0000256" key="3">
    <source>
        <dbReference type="PIRSR" id="PIRSR606225-1"/>
    </source>
</evidence>
<organism evidence="7">
    <name type="scientific">Gracilinema caldarium</name>
    <dbReference type="NCBI Taxonomy" id="215591"/>
    <lineage>
        <taxon>Bacteria</taxon>
        <taxon>Pseudomonadati</taxon>
        <taxon>Spirochaetota</taxon>
        <taxon>Spirochaetia</taxon>
        <taxon>Spirochaetales</taxon>
        <taxon>Breznakiellaceae</taxon>
        <taxon>Gracilinema</taxon>
    </lineage>
</organism>
<dbReference type="InterPro" id="IPR036986">
    <property type="entry name" value="S4_RNA-bd_sf"/>
</dbReference>
<evidence type="ECO:0000256" key="2">
    <source>
        <dbReference type="ARBA" id="ARBA00023235"/>
    </source>
</evidence>
<dbReference type="Gene3D" id="3.30.2350.10">
    <property type="entry name" value="Pseudouridine synthase"/>
    <property type="match status" value="1"/>
</dbReference>
<comment type="function">
    <text evidence="5">Responsible for synthesis of pseudouridine from uracil.</text>
</comment>
<evidence type="ECO:0000259" key="6">
    <source>
        <dbReference type="Pfam" id="PF00849"/>
    </source>
</evidence>
<evidence type="ECO:0000313" key="7">
    <source>
        <dbReference type="EMBL" id="HFH27982.1"/>
    </source>
</evidence>
<dbReference type="CDD" id="cd00165">
    <property type="entry name" value="S4"/>
    <property type="match status" value="1"/>
</dbReference>
<dbReference type="EC" id="5.4.99.-" evidence="5"/>
<dbReference type="CDD" id="cd02869">
    <property type="entry name" value="PseudoU_synth_RluA_like"/>
    <property type="match status" value="1"/>
</dbReference>
<reference evidence="7" key="1">
    <citation type="journal article" date="2020" name="mSystems">
        <title>Genome- and Community-Level Interaction Insights into Carbon Utilization and Element Cycling Functions of Hydrothermarchaeota in Hydrothermal Sediment.</title>
        <authorList>
            <person name="Zhou Z."/>
            <person name="Liu Y."/>
            <person name="Xu W."/>
            <person name="Pan J."/>
            <person name="Luo Z.H."/>
            <person name="Li M."/>
        </authorList>
    </citation>
    <scope>NUCLEOTIDE SEQUENCE [LARGE SCALE GENOMIC DNA]</scope>
    <source>
        <strain evidence="7">SpSt-503</strain>
    </source>
</reference>
<dbReference type="GO" id="GO:0003723">
    <property type="term" value="F:RNA binding"/>
    <property type="evidence" value="ECO:0007669"/>
    <property type="project" value="UniProtKB-KW"/>
</dbReference>
<dbReference type="PANTHER" id="PTHR21600">
    <property type="entry name" value="MITOCHONDRIAL RNA PSEUDOURIDINE SYNTHASE"/>
    <property type="match status" value="1"/>
</dbReference>
<evidence type="ECO:0000256" key="4">
    <source>
        <dbReference type="PROSITE-ProRule" id="PRU00182"/>
    </source>
</evidence>
<comment type="caution">
    <text evidence="7">The sequence shown here is derived from an EMBL/GenBank/DDBJ whole genome shotgun (WGS) entry which is preliminary data.</text>
</comment>